<dbReference type="Pfam" id="PF01909">
    <property type="entry name" value="NTP_transf_2"/>
    <property type="match status" value="1"/>
</dbReference>
<sequence>MKFTSTNDIINRLKVLKPALQKKYPISSLGLFGSYARGDFHENSDIDILVEFNGSIGMGFFRLANELEDALSSKVDLVSRNGIKPHYLPYIEKNIIFI</sequence>
<evidence type="ECO:0000256" key="6">
    <source>
        <dbReference type="ARBA" id="ARBA00022741"/>
    </source>
</evidence>
<proteinExistence type="inferred from homology"/>
<dbReference type="RefSeq" id="WP_240832111.1">
    <property type="nucleotide sequence ID" value="NZ_JAKWBL010000004.1"/>
</dbReference>
<protein>
    <submittedName>
        <fullName evidence="11">Nucleotidyltransferase family protein</fullName>
    </submittedName>
</protein>
<reference evidence="11 12" key="1">
    <citation type="submission" date="2022-02" db="EMBL/GenBank/DDBJ databases">
        <authorList>
            <person name="Min J."/>
        </authorList>
    </citation>
    <scope>NUCLEOTIDE SEQUENCE [LARGE SCALE GENOMIC DNA]</scope>
    <source>
        <strain evidence="11 12">GR10-1</strain>
    </source>
</reference>
<keyword evidence="5" id="KW-0479">Metal-binding</keyword>
<dbReference type="Gene3D" id="3.30.460.10">
    <property type="entry name" value="Beta Polymerase, domain 2"/>
    <property type="match status" value="1"/>
</dbReference>
<dbReference type="CDD" id="cd05403">
    <property type="entry name" value="NT_KNTase_like"/>
    <property type="match status" value="1"/>
</dbReference>
<evidence type="ECO:0000256" key="7">
    <source>
        <dbReference type="ARBA" id="ARBA00022840"/>
    </source>
</evidence>
<evidence type="ECO:0000313" key="12">
    <source>
        <dbReference type="Proteomes" id="UP001202248"/>
    </source>
</evidence>
<evidence type="ECO:0000256" key="8">
    <source>
        <dbReference type="ARBA" id="ARBA00022842"/>
    </source>
</evidence>
<evidence type="ECO:0000256" key="3">
    <source>
        <dbReference type="ARBA" id="ARBA00022679"/>
    </source>
</evidence>
<feature type="domain" description="Polymerase nucleotidyl transferase" evidence="10">
    <location>
        <begin position="14"/>
        <end position="95"/>
    </location>
</feature>
<dbReference type="SUPFAM" id="SSF81301">
    <property type="entry name" value="Nucleotidyltransferase"/>
    <property type="match status" value="1"/>
</dbReference>
<keyword evidence="8" id="KW-0460">Magnesium</keyword>
<dbReference type="EMBL" id="JAKWBL010000004">
    <property type="protein sequence ID" value="MCH5600097.1"/>
    <property type="molecule type" value="Genomic_DNA"/>
</dbReference>
<evidence type="ECO:0000256" key="9">
    <source>
        <dbReference type="ARBA" id="ARBA00038276"/>
    </source>
</evidence>
<accession>A0ABS9SNZ7</accession>
<keyword evidence="2" id="KW-1277">Toxin-antitoxin system</keyword>
<gene>
    <name evidence="11" type="ORF">MKP09_20330</name>
</gene>
<dbReference type="InterPro" id="IPR052038">
    <property type="entry name" value="Type-VII_TA_antitoxin"/>
</dbReference>
<comment type="cofactor">
    <cofactor evidence="1">
        <name>Mg(2+)</name>
        <dbReference type="ChEBI" id="CHEBI:18420"/>
    </cofactor>
</comment>
<evidence type="ECO:0000256" key="4">
    <source>
        <dbReference type="ARBA" id="ARBA00022695"/>
    </source>
</evidence>
<comment type="caution">
    <text evidence="11">The sequence shown here is derived from an EMBL/GenBank/DDBJ whole genome shotgun (WGS) entry which is preliminary data.</text>
</comment>
<keyword evidence="3" id="KW-0808">Transferase</keyword>
<keyword evidence="4" id="KW-0548">Nucleotidyltransferase</keyword>
<evidence type="ECO:0000256" key="1">
    <source>
        <dbReference type="ARBA" id="ARBA00001946"/>
    </source>
</evidence>
<dbReference type="Proteomes" id="UP001202248">
    <property type="component" value="Unassembled WGS sequence"/>
</dbReference>
<organism evidence="11 12">
    <name type="scientific">Niabella ginsengisoli</name>
    <dbReference type="NCBI Taxonomy" id="522298"/>
    <lineage>
        <taxon>Bacteria</taxon>
        <taxon>Pseudomonadati</taxon>
        <taxon>Bacteroidota</taxon>
        <taxon>Chitinophagia</taxon>
        <taxon>Chitinophagales</taxon>
        <taxon>Chitinophagaceae</taxon>
        <taxon>Niabella</taxon>
    </lineage>
</organism>
<keyword evidence="7" id="KW-0067">ATP-binding</keyword>
<name>A0ABS9SNZ7_9BACT</name>
<evidence type="ECO:0000256" key="5">
    <source>
        <dbReference type="ARBA" id="ARBA00022723"/>
    </source>
</evidence>
<evidence type="ECO:0000256" key="2">
    <source>
        <dbReference type="ARBA" id="ARBA00022649"/>
    </source>
</evidence>
<dbReference type="PANTHER" id="PTHR33571:SF19">
    <property type="entry name" value="PROTEIN ADENYLYLTRANSFERASE MJ0128-RELATED"/>
    <property type="match status" value="1"/>
</dbReference>
<comment type="similarity">
    <text evidence="9">Belongs to the MntA antitoxin family.</text>
</comment>
<keyword evidence="12" id="KW-1185">Reference proteome</keyword>
<evidence type="ECO:0000313" key="11">
    <source>
        <dbReference type="EMBL" id="MCH5600097.1"/>
    </source>
</evidence>
<keyword evidence="6" id="KW-0547">Nucleotide-binding</keyword>
<dbReference type="InterPro" id="IPR002934">
    <property type="entry name" value="Polymerase_NTP_transf_dom"/>
</dbReference>
<dbReference type="PANTHER" id="PTHR33571">
    <property type="entry name" value="SSL8005 PROTEIN"/>
    <property type="match status" value="1"/>
</dbReference>
<dbReference type="InterPro" id="IPR043519">
    <property type="entry name" value="NT_sf"/>
</dbReference>
<evidence type="ECO:0000259" key="10">
    <source>
        <dbReference type="Pfam" id="PF01909"/>
    </source>
</evidence>